<reference evidence="2" key="1">
    <citation type="submission" date="2021-11" db="EMBL/GenBank/DDBJ databases">
        <title>The complete genome of Massilia sp sp. G4R7.</title>
        <authorList>
            <person name="Liu L."/>
            <person name="Yue J."/>
            <person name="Yuan J."/>
            <person name="Yang F."/>
            <person name="Li L."/>
        </authorList>
    </citation>
    <scope>NUCLEOTIDE SEQUENCE</scope>
    <source>
        <strain evidence="2">G4R7</strain>
    </source>
</reference>
<evidence type="ECO:0000313" key="3">
    <source>
        <dbReference type="Proteomes" id="UP001179361"/>
    </source>
</evidence>
<dbReference type="InterPro" id="IPR020904">
    <property type="entry name" value="Sc_DH/Rdtase_CS"/>
</dbReference>
<dbReference type="SUPFAM" id="SSF51735">
    <property type="entry name" value="NAD(P)-binding Rossmann-fold domains"/>
    <property type="match status" value="1"/>
</dbReference>
<proteinExistence type="inferred from homology"/>
<comment type="caution">
    <text evidence="2">The sequence shown here is derived from an EMBL/GenBank/DDBJ whole genome shotgun (WGS) entry which is preliminary data.</text>
</comment>
<dbReference type="PRINTS" id="PR00081">
    <property type="entry name" value="GDHRDH"/>
</dbReference>
<dbReference type="InterPro" id="IPR036291">
    <property type="entry name" value="NAD(P)-bd_dom_sf"/>
</dbReference>
<dbReference type="RefSeq" id="WP_231060130.1">
    <property type="nucleotide sequence ID" value="NZ_JAJNOC010000009.1"/>
</dbReference>
<comment type="similarity">
    <text evidence="1">Belongs to the short-chain dehydrogenases/reductases (SDR) family.</text>
</comment>
<dbReference type="InterPro" id="IPR051911">
    <property type="entry name" value="SDR_oxidoreductase"/>
</dbReference>
<dbReference type="PRINTS" id="PR00080">
    <property type="entry name" value="SDRFAMILY"/>
</dbReference>
<protein>
    <submittedName>
        <fullName evidence="2">SDR family NAD(P)-dependent oxidoreductase</fullName>
    </submittedName>
</protein>
<sequence>MSNTMNPPRIVLVTGAGSGIGRAVATTLAQAGDTVYAGMRDIDGRNRQRAVQLAALAAEEGLVLHVLELDVLSETSCRSALDQLLLEQGRIDVVVNNAGMLMSGVTEAFTPGQVAQVIDTNALSWLRVNRAALPAMRRQGGGTLVYIGSTTSRIHEPFLGPYVASKAAGDALAEVMGLEVRPFGIDSIIVAPGAFTQGTEHFNHAQGPADGAVLRQYGALPRRAAGLPARLDAIDAACGGALDVAAVGIAVREVLALAHGRRPARITVDAQQKGVEELDVLHQAKQAAFLTRMGLEDLLPASMRR</sequence>
<evidence type="ECO:0000313" key="2">
    <source>
        <dbReference type="EMBL" id="MCD2518856.1"/>
    </source>
</evidence>
<dbReference type="PANTHER" id="PTHR43976">
    <property type="entry name" value="SHORT CHAIN DEHYDROGENASE"/>
    <property type="match status" value="1"/>
</dbReference>
<keyword evidence="3" id="KW-1185">Reference proteome</keyword>
<dbReference type="EMBL" id="JAJNOC010000009">
    <property type="protein sequence ID" value="MCD2518856.1"/>
    <property type="molecule type" value="Genomic_DNA"/>
</dbReference>
<name>A0ABS8QAT0_9BURK</name>
<organism evidence="2 3">
    <name type="scientific">Massilia phyllostachyos</name>
    <dbReference type="NCBI Taxonomy" id="2898585"/>
    <lineage>
        <taxon>Bacteria</taxon>
        <taxon>Pseudomonadati</taxon>
        <taxon>Pseudomonadota</taxon>
        <taxon>Betaproteobacteria</taxon>
        <taxon>Burkholderiales</taxon>
        <taxon>Oxalobacteraceae</taxon>
        <taxon>Telluria group</taxon>
        <taxon>Massilia</taxon>
    </lineage>
</organism>
<dbReference type="Gene3D" id="3.40.50.720">
    <property type="entry name" value="NAD(P)-binding Rossmann-like Domain"/>
    <property type="match status" value="1"/>
</dbReference>
<dbReference type="Pfam" id="PF00106">
    <property type="entry name" value="adh_short"/>
    <property type="match status" value="1"/>
</dbReference>
<dbReference type="PANTHER" id="PTHR43976:SF9">
    <property type="entry name" value="OXIDOREDUCTASE"/>
    <property type="match status" value="1"/>
</dbReference>
<accession>A0ABS8QAT0</accession>
<dbReference type="PROSITE" id="PS00061">
    <property type="entry name" value="ADH_SHORT"/>
    <property type="match status" value="1"/>
</dbReference>
<evidence type="ECO:0000256" key="1">
    <source>
        <dbReference type="RuleBase" id="RU000363"/>
    </source>
</evidence>
<dbReference type="Proteomes" id="UP001179361">
    <property type="component" value="Unassembled WGS sequence"/>
</dbReference>
<gene>
    <name evidence="2" type="ORF">LQ564_21380</name>
</gene>
<dbReference type="InterPro" id="IPR002347">
    <property type="entry name" value="SDR_fam"/>
</dbReference>